<dbReference type="CDD" id="cd03784">
    <property type="entry name" value="GT1_Gtf-like"/>
    <property type="match status" value="1"/>
</dbReference>
<evidence type="ECO:0000259" key="3">
    <source>
        <dbReference type="Pfam" id="PF06722"/>
    </source>
</evidence>
<evidence type="ECO:0000313" key="5">
    <source>
        <dbReference type="Proteomes" id="UP001144352"/>
    </source>
</evidence>
<dbReference type="Pfam" id="PF06722">
    <property type="entry name" value="EryCIII-like_C"/>
    <property type="match status" value="1"/>
</dbReference>
<keyword evidence="2" id="KW-0808">Transferase</keyword>
<dbReference type="GO" id="GO:0016758">
    <property type="term" value="F:hexosyltransferase activity"/>
    <property type="evidence" value="ECO:0007669"/>
    <property type="project" value="UniProtKB-ARBA"/>
</dbReference>
<keyword evidence="1" id="KW-0328">Glycosyltransferase</keyword>
<dbReference type="SUPFAM" id="SSF53756">
    <property type="entry name" value="UDP-Glycosyltransferase/glycogen phosphorylase"/>
    <property type="match status" value="1"/>
</dbReference>
<accession>A0A9W6LE22</accession>
<protein>
    <recommendedName>
        <fullName evidence="3">Erythromycin biosynthesis protein CIII-like C-terminal domain-containing protein</fullName>
    </recommendedName>
</protein>
<proteinExistence type="predicted"/>
<dbReference type="AlphaFoldDB" id="A0A9W6LE22"/>
<evidence type="ECO:0000256" key="2">
    <source>
        <dbReference type="ARBA" id="ARBA00022679"/>
    </source>
</evidence>
<evidence type="ECO:0000256" key="1">
    <source>
        <dbReference type="ARBA" id="ARBA00022676"/>
    </source>
</evidence>
<reference evidence="4" key="1">
    <citation type="submission" date="2022-12" db="EMBL/GenBank/DDBJ databases">
        <title>Reference genome sequencing for broad-spectrum identification of bacterial and archaeal isolates by mass spectrometry.</title>
        <authorList>
            <person name="Sekiguchi Y."/>
            <person name="Tourlousse D.M."/>
        </authorList>
    </citation>
    <scope>NUCLEOTIDE SEQUENCE</scope>
    <source>
        <strain evidence="4">H2</strain>
    </source>
</reference>
<dbReference type="PANTHER" id="PTHR48043:SF145">
    <property type="entry name" value="FI06409P-RELATED"/>
    <property type="match status" value="1"/>
</dbReference>
<gene>
    <name evidence="4" type="ORF">GHYDROH2_27700</name>
</gene>
<dbReference type="Proteomes" id="UP001144352">
    <property type="component" value="Unassembled WGS sequence"/>
</dbReference>
<dbReference type="Gene3D" id="3.40.50.2000">
    <property type="entry name" value="Glycogen Phosphorylase B"/>
    <property type="match status" value="2"/>
</dbReference>
<dbReference type="InterPro" id="IPR010610">
    <property type="entry name" value="EryCIII-like_C"/>
</dbReference>
<evidence type="ECO:0000313" key="4">
    <source>
        <dbReference type="EMBL" id="GLI39269.1"/>
    </source>
</evidence>
<feature type="domain" description="Erythromycin biosynthesis protein CIII-like C-terminal" evidence="3">
    <location>
        <begin position="251"/>
        <end position="359"/>
    </location>
</feature>
<dbReference type="EMBL" id="BSDS01000002">
    <property type="protein sequence ID" value="GLI39269.1"/>
    <property type="molecule type" value="Genomic_DNA"/>
</dbReference>
<dbReference type="PANTHER" id="PTHR48043">
    <property type="entry name" value="EG:EG0003.4 PROTEIN-RELATED"/>
    <property type="match status" value="1"/>
</dbReference>
<organism evidence="4 5">
    <name type="scientific">Geobacter hydrogenophilus</name>
    <dbReference type="NCBI Taxonomy" id="40983"/>
    <lineage>
        <taxon>Bacteria</taxon>
        <taxon>Pseudomonadati</taxon>
        <taxon>Thermodesulfobacteriota</taxon>
        <taxon>Desulfuromonadia</taxon>
        <taxon>Geobacterales</taxon>
        <taxon>Geobacteraceae</taxon>
        <taxon>Geobacter</taxon>
    </lineage>
</organism>
<dbReference type="GO" id="GO:0008194">
    <property type="term" value="F:UDP-glycosyltransferase activity"/>
    <property type="evidence" value="ECO:0007669"/>
    <property type="project" value="InterPro"/>
</dbReference>
<comment type="caution">
    <text evidence="4">The sequence shown here is derived from an EMBL/GenBank/DDBJ whole genome shotgun (WGS) entry which is preliminary data.</text>
</comment>
<sequence>MGHEVVFAGESSKTSFISDQGFDVIRCYEPDPDLLFGNIRSGKLRFVDDEEVFRMLEADIDVIRTSLPDIVLSDGRFTAALSTQIAKVRHAAIVNVSSTEYRALPYVPFFDWIPSRLISRSSRVWKSLDRLNLSLEMKLFDNVMNIFLKLSRKYKLDRPVTATNCLTGKDITLLADIPEYFPTRNLPPDYHYVGPLTWKSEIPPPPWWSPETFSTPLVYVTMGSTGVQEFFSNLSQILPSVHFTTIISTGGQPADLQAAPGKLFLESYIDGDLVIKHCDLVICHGGNGTIYQALSHGKPVIGIPTIPDQKFNMRRVEALGFGKSIDLENFLKNPSLLSDMIKQVLANPSFRNNAQSMQNILNRYHAATTSADLLARSCS</sequence>
<name>A0A9W6LE22_9BACT</name>
<dbReference type="InterPro" id="IPR002213">
    <property type="entry name" value="UDP_glucos_trans"/>
</dbReference>
<keyword evidence="5" id="KW-1185">Reference proteome</keyword>
<dbReference type="InterPro" id="IPR050271">
    <property type="entry name" value="UDP-glycosyltransferase"/>
</dbReference>